<gene>
    <name evidence="1" type="ORF">Vadar_014128</name>
</gene>
<protein>
    <submittedName>
        <fullName evidence="1">Uncharacterized protein</fullName>
    </submittedName>
</protein>
<evidence type="ECO:0000313" key="1">
    <source>
        <dbReference type="EMBL" id="KAH7846441.1"/>
    </source>
</evidence>
<evidence type="ECO:0000313" key="2">
    <source>
        <dbReference type="Proteomes" id="UP000828048"/>
    </source>
</evidence>
<dbReference type="EMBL" id="CM037155">
    <property type="protein sequence ID" value="KAH7846441.1"/>
    <property type="molecule type" value="Genomic_DNA"/>
</dbReference>
<accession>A0ACB7XZC9</accession>
<organism evidence="1 2">
    <name type="scientific">Vaccinium darrowii</name>
    <dbReference type="NCBI Taxonomy" id="229202"/>
    <lineage>
        <taxon>Eukaryota</taxon>
        <taxon>Viridiplantae</taxon>
        <taxon>Streptophyta</taxon>
        <taxon>Embryophyta</taxon>
        <taxon>Tracheophyta</taxon>
        <taxon>Spermatophyta</taxon>
        <taxon>Magnoliopsida</taxon>
        <taxon>eudicotyledons</taxon>
        <taxon>Gunneridae</taxon>
        <taxon>Pentapetalae</taxon>
        <taxon>asterids</taxon>
        <taxon>Ericales</taxon>
        <taxon>Ericaceae</taxon>
        <taxon>Vaccinioideae</taxon>
        <taxon>Vaccinieae</taxon>
        <taxon>Vaccinium</taxon>
    </lineage>
</organism>
<name>A0ACB7XZC9_9ERIC</name>
<reference evidence="1 2" key="1">
    <citation type="journal article" date="2021" name="Hortic Res">
        <title>High-quality reference genome and annotation aids understanding of berry development for evergreen blueberry (Vaccinium darrowii).</title>
        <authorList>
            <person name="Yu J."/>
            <person name="Hulse-Kemp A.M."/>
            <person name="Babiker E."/>
            <person name="Staton M."/>
        </authorList>
    </citation>
    <scope>NUCLEOTIDE SEQUENCE [LARGE SCALE GENOMIC DNA]</scope>
    <source>
        <strain evidence="2">cv. NJ 8807/NJ 8810</strain>
        <tissue evidence="1">Young leaf</tissue>
    </source>
</reference>
<dbReference type="Proteomes" id="UP000828048">
    <property type="component" value="Chromosome 5"/>
</dbReference>
<proteinExistence type="predicted"/>
<keyword evidence="2" id="KW-1185">Reference proteome</keyword>
<comment type="caution">
    <text evidence="1">The sequence shown here is derived from an EMBL/GenBank/DDBJ whole genome shotgun (WGS) entry which is preliminary data.</text>
</comment>
<sequence>MAVGSNPASDLAEQKGKIRSSDGNSTCHQCRHKAIGLVASCKKKKDKPCTTSFCKNCLLNRYGEKAEEVTLLEDWLCPKCRGICNCSCCRKKQGHQPTGRLVHTAKATGFSSVSELLRVKGPENYGIDKIVKSPDTGPTKIENSNSNLEERKQKRMKQENDVDIYAKIPLPQGTELASVAGIELAPEDVGHALQFLEFCAAFGEILDLKDGEPEYVLEQLKRGGYGCRGKQSPVVWFHIQLLSLIQKDSGDKFPMITAKDGKNSWLHAIQDFASRSQYVFGKLKLEQFGGESDDYDRLDFSEKLRLLNFLCDEFLCTSKVRSWIDNRNSKLAEKVKEANERVVAAKLKEKRLKQKMQGEVAEAIIAKNGAPLSISEHEAIVSVMKTEAAQAHAEVLESKGMATKEKQRPGAVRTEPILVDADGRMYWRLKGYSDRANLLVQDVGSSVTVGLSEKWFTFDVEQEKEMDKYIHFFQENLPERVRILDGVSHMSLCNQPCYMIPVALIMPCLSRKLQSWLSIGFRWTRAKS</sequence>